<evidence type="ECO:0000256" key="1">
    <source>
        <dbReference type="SAM" id="Phobius"/>
    </source>
</evidence>
<keyword evidence="1" id="KW-0472">Membrane</keyword>
<keyword evidence="1" id="KW-0812">Transmembrane</keyword>
<accession>A0A951QCZ7</accession>
<evidence type="ECO:0000313" key="2">
    <source>
        <dbReference type="EMBL" id="MBW4659611.1"/>
    </source>
</evidence>
<comment type="caution">
    <text evidence="2">The sequence shown here is derived from an EMBL/GenBank/DDBJ whole genome shotgun (WGS) entry which is preliminary data.</text>
</comment>
<dbReference type="Proteomes" id="UP000757435">
    <property type="component" value="Unassembled WGS sequence"/>
</dbReference>
<proteinExistence type="predicted"/>
<dbReference type="AlphaFoldDB" id="A0A951QCZ7"/>
<dbReference type="EMBL" id="JAHHHD010000013">
    <property type="protein sequence ID" value="MBW4659611.1"/>
    <property type="molecule type" value="Genomic_DNA"/>
</dbReference>
<organism evidence="2 3">
    <name type="scientific">Drouetiella hepatica Uher 2000/2452</name>
    <dbReference type="NCBI Taxonomy" id="904376"/>
    <lineage>
        <taxon>Bacteria</taxon>
        <taxon>Bacillati</taxon>
        <taxon>Cyanobacteriota</taxon>
        <taxon>Cyanophyceae</taxon>
        <taxon>Oculatellales</taxon>
        <taxon>Oculatellaceae</taxon>
        <taxon>Drouetiella</taxon>
    </lineage>
</organism>
<reference evidence="2" key="1">
    <citation type="submission" date="2021-05" db="EMBL/GenBank/DDBJ databases">
        <authorList>
            <person name="Pietrasiak N."/>
            <person name="Ward R."/>
            <person name="Stajich J.E."/>
            <person name="Kurbessoian T."/>
        </authorList>
    </citation>
    <scope>NUCLEOTIDE SEQUENCE</scope>
    <source>
        <strain evidence="2">UHER 2000/2452</strain>
    </source>
</reference>
<reference evidence="2" key="2">
    <citation type="journal article" date="2022" name="Microbiol. Resour. Announc.">
        <title>Metagenome Sequencing to Explore Phylogenomics of Terrestrial Cyanobacteria.</title>
        <authorList>
            <person name="Ward R.D."/>
            <person name="Stajich J.E."/>
            <person name="Johansen J.R."/>
            <person name="Huntemann M."/>
            <person name="Clum A."/>
            <person name="Foster B."/>
            <person name="Foster B."/>
            <person name="Roux S."/>
            <person name="Palaniappan K."/>
            <person name="Varghese N."/>
            <person name="Mukherjee S."/>
            <person name="Reddy T.B.K."/>
            <person name="Daum C."/>
            <person name="Copeland A."/>
            <person name="Chen I.A."/>
            <person name="Ivanova N.N."/>
            <person name="Kyrpides N.C."/>
            <person name="Shapiro N."/>
            <person name="Eloe-Fadrosh E.A."/>
            <person name="Pietrasiak N."/>
        </authorList>
    </citation>
    <scope>NUCLEOTIDE SEQUENCE</scope>
    <source>
        <strain evidence="2">UHER 2000/2452</strain>
    </source>
</reference>
<protein>
    <submittedName>
        <fullName evidence="2">Uncharacterized protein</fullName>
    </submittedName>
</protein>
<keyword evidence="1" id="KW-1133">Transmembrane helix</keyword>
<feature type="transmembrane region" description="Helical" evidence="1">
    <location>
        <begin position="36"/>
        <end position="57"/>
    </location>
</feature>
<evidence type="ECO:0000313" key="3">
    <source>
        <dbReference type="Proteomes" id="UP000757435"/>
    </source>
</evidence>
<sequence length="64" mass="6453">MTPKSGVLLAGSCVTAIAAVGSIFELSSGTPQWGTLVTGVILALAVPLTGIFFYAAVQDARANQ</sequence>
<gene>
    <name evidence="2" type="ORF">KME15_13125</name>
</gene>
<feature type="transmembrane region" description="Helical" evidence="1">
    <location>
        <begin position="7"/>
        <end position="24"/>
    </location>
</feature>
<name>A0A951QCZ7_9CYAN</name>